<evidence type="ECO:0000313" key="4">
    <source>
        <dbReference type="Proteomes" id="UP000020681"/>
    </source>
</evidence>
<proteinExistence type="predicted"/>
<dbReference type="InterPro" id="IPR029058">
    <property type="entry name" value="AB_hydrolase_fold"/>
</dbReference>
<dbReference type="Gene3D" id="3.40.50.1820">
    <property type="entry name" value="alpha/beta hydrolase"/>
    <property type="match status" value="1"/>
</dbReference>
<dbReference type="InterPro" id="IPR000383">
    <property type="entry name" value="Xaa-Pro-like_dom"/>
</dbReference>
<protein>
    <submittedName>
        <fullName evidence="3">X-Pro dipeptidyl-peptidase family protein</fullName>
    </submittedName>
</protein>
<name>A0ABP3A6C7_MYCUL</name>
<dbReference type="Proteomes" id="UP000020681">
    <property type="component" value="Unassembled WGS sequence"/>
</dbReference>
<dbReference type="EMBL" id="JAOL01000166">
    <property type="protein sequence ID" value="EUA87002.1"/>
    <property type="molecule type" value="Genomic_DNA"/>
</dbReference>
<sequence length="139" mass="14831">MGKGERQLNGPQTTGREYANLSEPQYNTMRENNAAIPVRDGTVLLADVHRPDAQGRFPALIAASPYPRQIQDLGAPMGFIEAGVTDFWVPRGYVHVIANVRGTGGSGVPSGSSTPPNAVTCTIWWSGRPRSPGVTATWG</sequence>
<reference evidence="3 4" key="1">
    <citation type="submission" date="2014-01" db="EMBL/GenBank/DDBJ databases">
        <authorList>
            <person name="Dobos K."/>
            <person name="Lenaerts A."/>
            <person name="Ordway D."/>
            <person name="DeGroote M.A."/>
            <person name="Parker T."/>
            <person name="Sizemore C."/>
            <person name="Tallon L.J."/>
            <person name="Sadzewicz L.K."/>
            <person name="Sengamalay N."/>
            <person name="Fraser C.M."/>
            <person name="Hine E."/>
            <person name="Shefchek K.A."/>
            <person name="Das S.P."/>
            <person name="Tettelin H."/>
        </authorList>
    </citation>
    <scope>NUCLEOTIDE SEQUENCE [LARGE SCALE GENOMIC DNA]</scope>
    <source>
        <strain evidence="3 4">Harvey</strain>
    </source>
</reference>
<gene>
    <name evidence="3" type="ORF">I551_6425</name>
</gene>
<evidence type="ECO:0000256" key="1">
    <source>
        <dbReference type="SAM" id="MobiDB-lite"/>
    </source>
</evidence>
<evidence type="ECO:0000313" key="3">
    <source>
        <dbReference type="EMBL" id="EUA87002.1"/>
    </source>
</evidence>
<feature type="region of interest" description="Disordered" evidence="1">
    <location>
        <begin position="1"/>
        <end position="26"/>
    </location>
</feature>
<keyword evidence="4" id="KW-1185">Reference proteome</keyword>
<feature type="domain" description="Xaa-Pro dipeptidyl-peptidase-like" evidence="2">
    <location>
        <begin position="40"/>
        <end position="139"/>
    </location>
</feature>
<evidence type="ECO:0000259" key="2">
    <source>
        <dbReference type="Pfam" id="PF02129"/>
    </source>
</evidence>
<organism evidence="3 4">
    <name type="scientific">Mycobacterium ulcerans str. Harvey</name>
    <dbReference type="NCBI Taxonomy" id="1299332"/>
    <lineage>
        <taxon>Bacteria</taxon>
        <taxon>Bacillati</taxon>
        <taxon>Actinomycetota</taxon>
        <taxon>Actinomycetes</taxon>
        <taxon>Mycobacteriales</taxon>
        <taxon>Mycobacteriaceae</taxon>
        <taxon>Mycobacterium</taxon>
        <taxon>Mycobacterium ulcerans group</taxon>
    </lineage>
</organism>
<dbReference type="Pfam" id="PF02129">
    <property type="entry name" value="Peptidase_S15"/>
    <property type="match status" value="1"/>
</dbReference>
<accession>A0ABP3A6C7</accession>
<dbReference type="SUPFAM" id="SSF53474">
    <property type="entry name" value="alpha/beta-Hydrolases"/>
    <property type="match status" value="1"/>
</dbReference>
<comment type="caution">
    <text evidence="3">The sequence shown here is derived from an EMBL/GenBank/DDBJ whole genome shotgun (WGS) entry which is preliminary data.</text>
</comment>